<organism evidence="2 3">
    <name type="scientific">Lithohypha guttulata</name>
    <dbReference type="NCBI Taxonomy" id="1690604"/>
    <lineage>
        <taxon>Eukaryota</taxon>
        <taxon>Fungi</taxon>
        <taxon>Dikarya</taxon>
        <taxon>Ascomycota</taxon>
        <taxon>Pezizomycotina</taxon>
        <taxon>Eurotiomycetes</taxon>
        <taxon>Chaetothyriomycetidae</taxon>
        <taxon>Chaetothyriales</taxon>
        <taxon>Trichomeriaceae</taxon>
        <taxon>Lithohypha</taxon>
    </lineage>
</organism>
<gene>
    <name evidence="2" type="ORF">LTR24_005476</name>
</gene>
<proteinExistence type="predicted"/>
<dbReference type="Pfam" id="PF25358">
    <property type="entry name" value="PH_fung_RdRP"/>
    <property type="match status" value="1"/>
</dbReference>
<feature type="domain" description="RdRP-like PH" evidence="1">
    <location>
        <begin position="130"/>
        <end position="255"/>
    </location>
</feature>
<evidence type="ECO:0000313" key="3">
    <source>
        <dbReference type="Proteomes" id="UP001345013"/>
    </source>
</evidence>
<reference evidence="2 3" key="1">
    <citation type="submission" date="2023-08" db="EMBL/GenBank/DDBJ databases">
        <title>Black Yeasts Isolated from many extreme environments.</title>
        <authorList>
            <person name="Coleine C."/>
            <person name="Stajich J.E."/>
            <person name="Selbmann L."/>
        </authorList>
    </citation>
    <scope>NUCLEOTIDE SEQUENCE [LARGE SCALE GENOMIC DNA]</scope>
    <source>
        <strain evidence="2 3">CCFEE 5885</strain>
    </source>
</reference>
<dbReference type="Proteomes" id="UP001345013">
    <property type="component" value="Unassembled WGS sequence"/>
</dbReference>
<protein>
    <recommendedName>
        <fullName evidence="1">RdRP-like PH domain-containing protein</fullName>
    </recommendedName>
</protein>
<evidence type="ECO:0000259" key="1">
    <source>
        <dbReference type="Pfam" id="PF25358"/>
    </source>
</evidence>
<dbReference type="CDD" id="cd00590">
    <property type="entry name" value="RRM_SF"/>
    <property type="match status" value="1"/>
</dbReference>
<dbReference type="InterPro" id="IPR057503">
    <property type="entry name" value="PH_RdRP"/>
</dbReference>
<evidence type="ECO:0000313" key="2">
    <source>
        <dbReference type="EMBL" id="KAK5092134.1"/>
    </source>
</evidence>
<comment type="caution">
    <text evidence="2">The sequence shown here is derived from an EMBL/GenBank/DDBJ whole genome shotgun (WGS) entry which is preliminary data.</text>
</comment>
<sequence>MEVFISNLQSKTTTEQLREPLGPVLSRSGIDVYDIHKTVGKTHAFLTIPDYAKALRFLTTLQNVSALSSLSTPGRQVSFRQSKKSPDTRLLRVLQKEQKDQKARNATRKIGKPKRAYDVDNTDLKDGLLISTIECGRWETDASGKEFMPYFTLPTEGRVIQQPRALKIKLDCNPKFEVIMDIDSIRSVAISKGLNDKRTAVIAVALAPRIYEDRDLEQDETPPGRMVTHFRDTKIPGCGQTTTGSCLAYRLTAKRTYTNLGHFKQHLQDLTSYRMHIVQESAPPKWFNSLNFNAGVTSLDATLKRLKWLRLEIPSSETLG</sequence>
<accession>A0ABR0K8T1</accession>
<name>A0ABR0K8T1_9EURO</name>
<dbReference type="EMBL" id="JAVRRG010000063">
    <property type="protein sequence ID" value="KAK5092134.1"/>
    <property type="molecule type" value="Genomic_DNA"/>
</dbReference>
<keyword evidence="3" id="KW-1185">Reference proteome</keyword>